<evidence type="ECO:0000313" key="2">
    <source>
        <dbReference type="Proteomes" id="UP000240572"/>
    </source>
</evidence>
<evidence type="ECO:0000313" key="1">
    <source>
        <dbReference type="EMBL" id="PSK90790.1"/>
    </source>
</evidence>
<name>A0A2P8D0N9_9BACT</name>
<comment type="caution">
    <text evidence="1">The sequence shown here is derived from an EMBL/GenBank/DDBJ whole genome shotgun (WGS) entry which is preliminary data.</text>
</comment>
<reference evidence="1 2" key="1">
    <citation type="submission" date="2018-03" db="EMBL/GenBank/DDBJ databases">
        <title>Genomic Encyclopedia of Type Strains, Phase III (KMG-III): the genomes of soil and plant-associated and newly described type strains.</title>
        <authorList>
            <person name="Whitman W."/>
        </authorList>
    </citation>
    <scope>NUCLEOTIDE SEQUENCE [LARGE SCALE GENOMIC DNA]</scope>
    <source>
        <strain evidence="1 2">CGMCC 1.12700</strain>
    </source>
</reference>
<sequence>MGYRAEIDEQRQNRELPRYLLGASEFLVDLLNHEFRQADNPHNRISLGDVKEEYGFSILLYDTITKNRFLENVEGVDLPGHVQLIIVPPLKDLDPVGLARRQGKQDDYYIKEKRTDIIGSLITFRKSKAPTEQKKRKGISR</sequence>
<organism evidence="1 2">
    <name type="scientific">Taibaiella chishuiensis</name>
    <dbReference type="NCBI Taxonomy" id="1434707"/>
    <lineage>
        <taxon>Bacteria</taxon>
        <taxon>Pseudomonadati</taxon>
        <taxon>Bacteroidota</taxon>
        <taxon>Chitinophagia</taxon>
        <taxon>Chitinophagales</taxon>
        <taxon>Chitinophagaceae</taxon>
        <taxon>Taibaiella</taxon>
    </lineage>
</organism>
<dbReference type="Proteomes" id="UP000240572">
    <property type="component" value="Unassembled WGS sequence"/>
</dbReference>
<dbReference type="EMBL" id="PYGD01000007">
    <property type="protein sequence ID" value="PSK90790.1"/>
    <property type="molecule type" value="Genomic_DNA"/>
</dbReference>
<gene>
    <name evidence="1" type="ORF">B0I18_107202</name>
</gene>
<protein>
    <submittedName>
        <fullName evidence="1">Uncharacterized protein</fullName>
    </submittedName>
</protein>
<keyword evidence="2" id="KW-1185">Reference proteome</keyword>
<dbReference type="AlphaFoldDB" id="A0A2P8D0N9"/>
<proteinExistence type="predicted"/>
<accession>A0A2P8D0N9</accession>